<sequence length="131" mass="14483">MLISTYKRWPLCLPKLSTDLLIAYLPLHANSKGLSSSHKNFQYSNVHHLNVAPQLESKYTFATRTGSVILLLHQVIQAHASYPSDKISASPPVISFSSGGKVPQSACQNLQSLSFSSTLILITHNLHRKMI</sequence>
<evidence type="ECO:0000313" key="2">
    <source>
        <dbReference type="Proteomes" id="UP001280121"/>
    </source>
</evidence>
<proteinExistence type="predicted"/>
<dbReference type="Proteomes" id="UP001280121">
    <property type="component" value="Unassembled WGS sequence"/>
</dbReference>
<evidence type="ECO:0000313" key="1">
    <source>
        <dbReference type="EMBL" id="KAK2652160.1"/>
    </source>
</evidence>
<dbReference type="EMBL" id="JANJYI010000004">
    <property type="protein sequence ID" value="KAK2652160.1"/>
    <property type="molecule type" value="Genomic_DNA"/>
</dbReference>
<reference evidence="1" key="1">
    <citation type="journal article" date="2023" name="Plant J.">
        <title>Genome sequences and population genomics provide insights into the demographic history, inbreeding, and mutation load of two 'living fossil' tree species of Dipteronia.</title>
        <authorList>
            <person name="Feng Y."/>
            <person name="Comes H.P."/>
            <person name="Chen J."/>
            <person name="Zhu S."/>
            <person name="Lu R."/>
            <person name="Zhang X."/>
            <person name="Li P."/>
            <person name="Qiu J."/>
            <person name="Olsen K.M."/>
            <person name="Qiu Y."/>
        </authorList>
    </citation>
    <scope>NUCLEOTIDE SEQUENCE</scope>
    <source>
        <strain evidence="1">KIB01</strain>
    </source>
</reference>
<accession>A0AAD9X3N2</accession>
<dbReference type="AlphaFoldDB" id="A0AAD9X3N2"/>
<keyword evidence="2" id="KW-1185">Reference proteome</keyword>
<gene>
    <name evidence="1" type="ORF">Ddye_012016</name>
</gene>
<organism evidence="1 2">
    <name type="scientific">Dipteronia dyeriana</name>
    <dbReference type="NCBI Taxonomy" id="168575"/>
    <lineage>
        <taxon>Eukaryota</taxon>
        <taxon>Viridiplantae</taxon>
        <taxon>Streptophyta</taxon>
        <taxon>Embryophyta</taxon>
        <taxon>Tracheophyta</taxon>
        <taxon>Spermatophyta</taxon>
        <taxon>Magnoliopsida</taxon>
        <taxon>eudicotyledons</taxon>
        <taxon>Gunneridae</taxon>
        <taxon>Pentapetalae</taxon>
        <taxon>rosids</taxon>
        <taxon>malvids</taxon>
        <taxon>Sapindales</taxon>
        <taxon>Sapindaceae</taxon>
        <taxon>Hippocastanoideae</taxon>
        <taxon>Acereae</taxon>
        <taxon>Dipteronia</taxon>
    </lineage>
</organism>
<comment type="caution">
    <text evidence="1">The sequence shown here is derived from an EMBL/GenBank/DDBJ whole genome shotgun (WGS) entry which is preliminary data.</text>
</comment>
<name>A0AAD9X3N2_9ROSI</name>
<protein>
    <submittedName>
        <fullName evidence="1">Uncharacterized protein</fullName>
    </submittedName>
</protein>